<evidence type="ECO:0000313" key="2">
    <source>
        <dbReference type="EMBL" id="CAG9321239.1"/>
    </source>
</evidence>
<dbReference type="Proteomes" id="UP001162131">
    <property type="component" value="Unassembled WGS sequence"/>
</dbReference>
<feature type="region of interest" description="Disordered" evidence="1">
    <location>
        <begin position="83"/>
        <end position="107"/>
    </location>
</feature>
<sequence length="148" mass="16987">MINRKIKKSSTFRTLEVIRLPSIQRSQKSKSPEPRIDPHNNESGDIQKTRSMPAQLIIKKDLKRTSVLTRRETLAHSHLMAPISMRKRVSQKQLPPLHESTSDGTDVTSINQFKNTNQTTELVFDASDQVKKSINRIKNLIKKCKDNN</sequence>
<organism evidence="2 3">
    <name type="scientific">Blepharisma stoltei</name>
    <dbReference type="NCBI Taxonomy" id="1481888"/>
    <lineage>
        <taxon>Eukaryota</taxon>
        <taxon>Sar</taxon>
        <taxon>Alveolata</taxon>
        <taxon>Ciliophora</taxon>
        <taxon>Postciliodesmatophora</taxon>
        <taxon>Heterotrichea</taxon>
        <taxon>Heterotrichida</taxon>
        <taxon>Blepharismidae</taxon>
        <taxon>Blepharisma</taxon>
    </lineage>
</organism>
<dbReference type="EMBL" id="CAJZBQ010000028">
    <property type="protein sequence ID" value="CAG9321239.1"/>
    <property type="molecule type" value="Genomic_DNA"/>
</dbReference>
<feature type="compositionally biased region" description="Basic and acidic residues" evidence="1">
    <location>
        <begin position="30"/>
        <end position="48"/>
    </location>
</feature>
<gene>
    <name evidence="2" type="ORF">BSTOLATCC_MIC28526</name>
</gene>
<accession>A0AAU9JHQ2</accession>
<proteinExistence type="predicted"/>
<feature type="region of interest" description="Disordered" evidence="1">
    <location>
        <begin position="23"/>
        <end position="51"/>
    </location>
</feature>
<reference evidence="2" key="1">
    <citation type="submission" date="2021-09" db="EMBL/GenBank/DDBJ databases">
        <authorList>
            <consortium name="AG Swart"/>
            <person name="Singh M."/>
            <person name="Singh A."/>
            <person name="Seah K."/>
            <person name="Emmerich C."/>
        </authorList>
    </citation>
    <scope>NUCLEOTIDE SEQUENCE</scope>
    <source>
        <strain evidence="2">ATCC30299</strain>
    </source>
</reference>
<name>A0AAU9JHQ2_9CILI</name>
<comment type="caution">
    <text evidence="2">The sequence shown here is derived from an EMBL/GenBank/DDBJ whole genome shotgun (WGS) entry which is preliminary data.</text>
</comment>
<evidence type="ECO:0000256" key="1">
    <source>
        <dbReference type="SAM" id="MobiDB-lite"/>
    </source>
</evidence>
<keyword evidence="3" id="KW-1185">Reference proteome</keyword>
<dbReference type="AlphaFoldDB" id="A0AAU9JHQ2"/>
<evidence type="ECO:0000313" key="3">
    <source>
        <dbReference type="Proteomes" id="UP001162131"/>
    </source>
</evidence>
<protein>
    <submittedName>
        <fullName evidence="2">Uncharacterized protein</fullName>
    </submittedName>
</protein>